<dbReference type="EMBL" id="JAHWDF010000011">
    <property type="protein sequence ID" value="MBW2962302.1"/>
    <property type="molecule type" value="Genomic_DNA"/>
</dbReference>
<proteinExistence type="predicted"/>
<gene>
    <name evidence="2" type="ORF">KW502_10870</name>
</gene>
<evidence type="ECO:0000313" key="2">
    <source>
        <dbReference type="EMBL" id="MBW2962302.1"/>
    </source>
</evidence>
<reference evidence="2 3" key="1">
    <citation type="submission" date="2021-07" db="EMBL/GenBank/DDBJ databases">
        <title>Mesonia aestuariivivens sp. nov., isolated from a tidal flat.</title>
        <authorList>
            <person name="Kim Y.-O."/>
            <person name="Yoon J.-H."/>
        </authorList>
    </citation>
    <scope>NUCLEOTIDE SEQUENCE [LARGE SCALE GENOMIC DNA]</scope>
    <source>
        <strain evidence="2 3">JHPTF-M18</strain>
    </source>
</reference>
<evidence type="ECO:0000313" key="3">
    <source>
        <dbReference type="Proteomes" id="UP000719267"/>
    </source>
</evidence>
<accession>A0ABS6W356</accession>
<keyword evidence="3" id="KW-1185">Reference proteome</keyword>
<evidence type="ECO:0000256" key="1">
    <source>
        <dbReference type="SAM" id="MobiDB-lite"/>
    </source>
</evidence>
<name>A0ABS6W356_9FLAO</name>
<dbReference type="RefSeq" id="WP_219040587.1">
    <property type="nucleotide sequence ID" value="NZ_JAHWDF010000011.1"/>
</dbReference>
<comment type="caution">
    <text evidence="2">The sequence shown here is derived from an EMBL/GenBank/DDBJ whole genome shotgun (WGS) entry which is preliminary data.</text>
</comment>
<evidence type="ECO:0008006" key="4">
    <source>
        <dbReference type="Google" id="ProtNLM"/>
    </source>
</evidence>
<feature type="region of interest" description="Disordered" evidence="1">
    <location>
        <begin position="35"/>
        <end position="86"/>
    </location>
</feature>
<organism evidence="2 3">
    <name type="scientific">Mesonia aestuariivivens</name>
    <dbReference type="NCBI Taxonomy" id="2796128"/>
    <lineage>
        <taxon>Bacteria</taxon>
        <taxon>Pseudomonadati</taxon>
        <taxon>Bacteroidota</taxon>
        <taxon>Flavobacteriia</taxon>
        <taxon>Flavobacteriales</taxon>
        <taxon>Flavobacteriaceae</taxon>
        <taxon>Mesonia</taxon>
    </lineage>
</organism>
<dbReference type="Proteomes" id="UP000719267">
    <property type="component" value="Unassembled WGS sequence"/>
</dbReference>
<protein>
    <recommendedName>
        <fullName evidence="4">Rho termination factor N-terminal domain-containing protein</fullName>
    </recommendedName>
</protein>
<feature type="compositionally biased region" description="Acidic residues" evidence="1">
    <location>
        <begin position="59"/>
        <end position="77"/>
    </location>
</feature>
<sequence length="141" mass="16062">MNKAELVKRCEELGIAINPENIPKNDELKELINNKEAEIAEREEASEETETEAETKTETEEEVVTETSEESEEDEEAISAKEKEAASVFEDERGLKWEFKKSAPKTINIDGKPMTQEEILQTKDVMAELVYGNSNFLIQKH</sequence>